<feature type="region of interest" description="Disordered" evidence="1">
    <location>
        <begin position="1"/>
        <end position="89"/>
    </location>
</feature>
<organism evidence="2 3">
    <name type="scientific">Portunus trituberculatus</name>
    <name type="common">Swimming crab</name>
    <name type="synonym">Neptunus trituberculatus</name>
    <dbReference type="NCBI Taxonomy" id="210409"/>
    <lineage>
        <taxon>Eukaryota</taxon>
        <taxon>Metazoa</taxon>
        <taxon>Ecdysozoa</taxon>
        <taxon>Arthropoda</taxon>
        <taxon>Crustacea</taxon>
        <taxon>Multicrustacea</taxon>
        <taxon>Malacostraca</taxon>
        <taxon>Eumalacostraca</taxon>
        <taxon>Eucarida</taxon>
        <taxon>Decapoda</taxon>
        <taxon>Pleocyemata</taxon>
        <taxon>Brachyura</taxon>
        <taxon>Eubrachyura</taxon>
        <taxon>Portunoidea</taxon>
        <taxon>Portunidae</taxon>
        <taxon>Portuninae</taxon>
        <taxon>Portunus</taxon>
    </lineage>
</organism>
<evidence type="ECO:0000313" key="2">
    <source>
        <dbReference type="EMBL" id="MPC18438.1"/>
    </source>
</evidence>
<protein>
    <submittedName>
        <fullName evidence="2">Uncharacterized protein</fullName>
    </submittedName>
</protein>
<name>A0A5B7DAR0_PORTR</name>
<gene>
    <name evidence="2" type="ORF">E2C01_011323</name>
</gene>
<proteinExistence type="predicted"/>
<evidence type="ECO:0000313" key="3">
    <source>
        <dbReference type="Proteomes" id="UP000324222"/>
    </source>
</evidence>
<comment type="caution">
    <text evidence="2">The sequence shown here is derived from an EMBL/GenBank/DDBJ whole genome shotgun (WGS) entry which is preliminary data.</text>
</comment>
<feature type="compositionally biased region" description="Acidic residues" evidence="1">
    <location>
        <begin position="1"/>
        <end position="10"/>
    </location>
</feature>
<dbReference type="Proteomes" id="UP000324222">
    <property type="component" value="Unassembled WGS sequence"/>
</dbReference>
<feature type="compositionally biased region" description="Polar residues" evidence="1">
    <location>
        <begin position="28"/>
        <end position="38"/>
    </location>
</feature>
<dbReference type="EMBL" id="VSRR010000679">
    <property type="protein sequence ID" value="MPC18438.1"/>
    <property type="molecule type" value="Genomic_DNA"/>
</dbReference>
<accession>A0A5B7DAR0</accession>
<dbReference type="AlphaFoldDB" id="A0A5B7DAR0"/>
<reference evidence="2 3" key="1">
    <citation type="submission" date="2019-05" db="EMBL/GenBank/DDBJ databases">
        <title>Another draft genome of Portunus trituberculatus and its Hox gene families provides insights of decapod evolution.</title>
        <authorList>
            <person name="Jeong J.-H."/>
            <person name="Song I."/>
            <person name="Kim S."/>
            <person name="Choi T."/>
            <person name="Kim D."/>
            <person name="Ryu S."/>
            <person name="Kim W."/>
        </authorList>
    </citation>
    <scope>NUCLEOTIDE SEQUENCE [LARGE SCALE GENOMIC DNA]</scope>
    <source>
        <tissue evidence="2">Muscle</tissue>
    </source>
</reference>
<evidence type="ECO:0000256" key="1">
    <source>
        <dbReference type="SAM" id="MobiDB-lite"/>
    </source>
</evidence>
<sequence length="89" mass="9928">MKEQEADNTEEELRGVTCQYHHHHHKQISSTVTTTRNGTRAAPPERRGGKRRHAQNCKQVNNPESAPKESAQGRDGWLGGGRKEASTRG</sequence>
<keyword evidence="3" id="KW-1185">Reference proteome</keyword>